<dbReference type="SUPFAM" id="SSF55073">
    <property type="entry name" value="Nucleotide cyclase"/>
    <property type="match status" value="1"/>
</dbReference>
<dbReference type="PANTHER" id="PTHR43081">
    <property type="entry name" value="ADENYLATE CYCLASE, TERMINAL-DIFFERENTIATION SPECIFIC-RELATED"/>
    <property type="match status" value="1"/>
</dbReference>
<dbReference type="CDD" id="cd07302">
    <property type="entry name" value="CHD"/>
    <property type="match status" value="1"/>
</dbReference>
<keyword evidence="4" id="KW-1185">Reference proteome</keyword>
<dbReference type="InterPro" id="IPR001054">
    <property type="entry name" value="A/G_cyclase"/>
</dbReference>
<evidence type="ECO:0000313" key="3">
    <source>
        <dbReference type="EMBL" id="GMG55892.1"/>
    </source>
</evidence>
<dbReference type="Pfam" id="PF00211">
    <property type="entry name" value="Guanylate_cyc"/>
    <property type="match status" value="1"/>
</dbReference>
<comment type="caution">
    <text evidence="3">The sequence shown here is derived from an EMBL/GenBank/DDBJ whole genome shotgun (WGS) entry which is preliminary data.</text>
</comment>
<evidence type="ECO:0000259" key="2">
    <source>
        <dbReference type="PROSITE" id="PS50125"/>
    </source>
</evidence>
<dbReference type="EMBL" id="BSXU01006462">
    <property type="protein sequence ID" value="GMG55892.1"/>
    <property type="molecule type" value="Genomic_DNA"/>
</dbReference>
<dbReference type="InterPro" id="IPR048580">
    <property type="entry name" value="CYAA_C"/>
</dbReference>
<dbReference type="Pfam" id="PF21187">
    <property type="entry name" value="CYAA_C"/>
    <property type="match status" value="1"/>
</dbReference>
<dbReference type="Gene3D" id="3.30.70.1230">
    <property type="entry name" value="Nucleotide cyclase"/>
    <property type="match status" value="1"/>
</dbReference>
<evidence type="ECO:0000313" key="4">
    <source>
        <dbReference type="Proteomes" id="UP001165063"/>
    </source>
</evidence>
<dbReference type="InterPro" id="IPR050697">
    <property type="entry name" value="Adenylyl/Guanylyl_Cyclase_3/4"/>
</dbReference>
<feature type="region of interest" description="Disordered" evidence="1">
    <location>
        <begin position="255"/>
        <end position="286"/>
    </location>
</feature>
<dbReference type="GO" id="GO:0009190">
    <property type="term" value="P:cyclic nucleotide biosynthetic process"/>
    <property type="evidence" value="ECO:0007669"/>
    <property type="project" value="InterPro"/>
</dbReference>
<proteinExistence type="predicted"/>
<feature type="compositionally biased region" description="Low complexity" evidence="1">
    <location>
        <begin position="258"/>
        <end position="286"/>
    </location>
</feature>
<organism evidence="3 4">
    <name type="scientific">Ambrosiozyma monospora</name>
    <name type="common">Yeast</name>
    <name type="synonym">Endomycopsis monosporus</name>
    <dbReference type="NCBI Taxonomy" id="43982"/>
    <lineage>
        <taxon>Eukaryota</taxon>
        <taxon>Fungi</taxon>
        <taxon>Dikarya</taxon>
        <taxon>Ascomycota</taxon>
        <taxon>Saccharomycotina</taxon>
        <taxon>Pichiomycetes</taxon>
        <taxon>Pichiales</taxon>
        <taxon>Pichiaceae</taxon>
        <taxon>Ambrosiozyma</taxon>
    </lineage>
</organism>
<dbReference type="GO" id="GO:0035556">
    <property type="term" value="P:intracellular signal transduction"/>
    <property type="evidence" value="ECO:0007669"/>
    <property type="project" value="InterPro"/>
</dbReference>
<dbReference type="AlphaFoldDB" id="A0A9W7DKC8"/>
<evidence type="ECO:0000256" key="1">
    <source>
        <dbReference type="SAM" id="MobiDB-lite"/>
    </source>
</evidence>
<dbReference type="PANTHER" id="PTHR43081:SF1">
    <property type="entry name" value="ADENYLATE CYCLASE, TERMINAL-DIFFERENTIATION SPECIFIC"/>
    <property type="match status" value="1"/>
</dbReference>
<dbReference type="Proteomes" id="UP001165063">
    <property type="component" value="Unassembled WGS sequence"/>
</dbReference>
<name>A0A9W7DKC8_AMBMO</name>
<sequence length="406" mass="44421">MRRQLRIIGGYEVKTEGDAFMVSFPTPTSALLWCFAVQTALLTTDEWPAEILASDQGCEVRDEQDQVVFRGLSVRMGIHWGTPVCEHDLVTRRMDYFGPMVNRASRVSSVADGGQITISTDYYNEFEKIKEMHNKVKNEGVPIAAVYPNKALGEVIEGHMEKLEEIGWVQESIGSTKLKGLETPEKIWLMFPGKLASRLKVVTENNGRIENNNNKNNKVIAGINAESVWRLRNLSLRLEEICSYLGSEYLHAVKEDTGSNSGPDSSPDSDSGAAVGTDTATSASTATVTATAGSVSGASKPTFLKDLVSKNLEDLLHKESDMISFVDHLVTRVENCVAVLNMRKTLTQLNPNATTLVRSDLDSVLKDLLGSFGKLDGLQNRAVARSNNNSNSDDVASVEAFVDATE</sequence>
<dbReference type="SMART" id="SM00044">
    <property type="entry name" value="CYCc"/>
    <property type="match status" value="1"/>
</dbReference>
<dbReference type="PROSITE" id="PS50125">
    <property type="entry name" value="GUANYLATE_CYCLASE_2"/>
    <property type="match status" value="1"/>
</dbReference>
<feature type="domain" description="Guanylate cyclase" evidence="2">
    <location>
        <begin position="1"/>
        <end position="108"/>
    </location>
</feature>
<dbReference type="OrthoDB" id="2021138at2759"/>
<reference evidence="3" key="1">
    <citation type="submission" date="2023-04" db="EMBL/GenBank/DDBJ databases">
        <title>Ambrosiozyma monospora NBRC 1965.</title>
        <authorList>
            <person name="Ichikawa N."/>
            <person name="Sato H."/>
            <person name="Tonouchi N."/>
        </authorList>
    </citation>
    <scope>NUCLEOTIDE SEQUENCE</scope>
    <source>
        <strain evidence="3">NBRC 1965</strain>
    </source>
</reference>
<dbReference type="InterPro" id="IPR029787">
    <property type="entry name" value="Nucleotide_cyclase"/>
</dbReference>
<accession>A0A9W7DKC8</accession>
<gene>
    <name evidence="3" type="ORF">Amon01_000796100</name>
</gene>
<protein>
    <submittedName>
        <fullName evidence="3">Unnamed protein product</fullName>
    </submittedName>
</protein>